<dbReference type="GO" id="GO:0004568">
    <property type="term" value="F:chitinase activity"/>
    <property type="evidence" value="ECO:0007669"/>
    <property type="project" value="TreeGrafter"/>
</dbReference>
<feature type="domain" description="GH18" evidence="3">
    <location>
        <begin position="25"/>
        <end position="369"/>
    </location>
</feature>
<dbReference type="SMART" id="SM00636">
    <property type="entry name" value="Glyco_18"/>
    <property type="match status" value="1"/>
</dbReference>
<dbReference type="GeneID" id="106154973"/>
<sequence>MMGMRLPIIFLMGIYLFSLTQGSGYKRVCYYTNWSQYRTDDSIKYFPANINASLCTHIIYAFANISDGGLKPYEWNDVLTKPNVGMYAKVNNLKANNPDLKVLLAVGGWKMGTAPFIAVSSTREKREKFITRTAQFLRQHDFDGLDYDWEFPDADSKSKFTDLLKETNENFESEAAAAGKKKLILSAAVATGKWAVEQGYQVEEVSRNVDFINLMAYDFHELGPAQGKRLMQNAALFSGEEDNDVMATHNVDYAIKMWIKKGAQREKLVLGLGAYGRNFKTLNGNTTPGAQALDYGPAGRYTGEPRMYPYYEICENLKDPAWEEQWDDERKVPYAFNTQENLWVGYDNPRSIREKVYLLKTNTTALIHQ</sequence>
<dbReference type="STRING" id="7574.A0A2R2MSJ5"/>
<dbReference type="KEGG" id="lak:106154973"/>
<evidence type="ECO:0000256" key="1">
    <source>
        <dbReference type="ARBA" id="ARBA00023157"/>
    </source>
</evidence>
<dbReference type="InterPro" id="IPR017853">
    <property type="entry name" value="GH"/>
</dbReference>
<accession>A0A2R2MSJ5</accession>
<evidence type="ECO:0000313" key="5">
    <source>
        <dbReference type="RefSeq" id="XP_023933219.1"/>
    </source>
</evidence>
<protein>
    <submittedName>
        <fullName evidence="5">Acidic mammalian chitinase-like</fullName>
    </submittedName>
</protein>
<dbReference type="OrthoDB" id="76388at2759"/>
<keyword evidence="2" id="KW-0732">Signal</keyword>
<dbReference type="GO" id="GO:0005975">
    <property type="term" value="P:carbohydrate metabolic process"/>
    <property type="evidence" value="ECO:0007669"/>
    <property type="project" value="InterPro"/>
</dbReference>
<dbReference type="SUPFAM" id="SSF54556">
    <property type="entry name" value="Chitinase insertion domain"/>
    <property type="match status" value="1"/>
</dbReference>
<keyword evidence="4" id="KW-1185">Reference proteome</keyword>
<dbReference type="RefSeq" id="XP_023933219.1">
    <property type="nucleotide sequence ID" value="XM_024077451.1"/>
</dbReference>
<dbReference type="GO" id="GO:0005576">
    <property type="term" value="C:extracellular region"/>
    <property type="evidence" value="ECO:0007669"/>
    <property type="project" value="TreeGrafter"/>
</dbReference>
<dbReference type="PANTHER" id="PTHR11177:SF317">
    <property type="entry name" value="CHITINASE 12-RELATED"/>
    <property type="match status" value="1"/>
</dbReference>
<dbReference type="GO" id="GO:0008061">
    <property type="term" value="F:chitin binding"/>
    <property type="evidence" value="ECO:0007669"/>
    <property type="project" value="InterPro"/>
</dbReference>
<feature type="chain" id="PRO_5015153672" evidence="2">
    <location>
        <begin position="23"/>
        <end position="369"/>
    </location>
</feature>
<proteinExistence type="predicted"/>
<dbReference type="Gene3D" id="3.20.20.80">
    <property type="entry name" value="Glycosidases"/>
    <property type="match status" value="1"/>
</dbReference>
<dbReference type="InterPro" id="IPR011583">
    <property type="entry name" value="Chitinase_II/V-like_cat"/>
</dbReference>
<dbReference type="AlphaFoldDB" id="A0A2R2MSJ5"/>
<evidence type="ECO:0000313" key="4">
    <source>
        <dbReference type="Proteomes" id="UP000085678"/>
    </source>
</evidence>
<dbReference type="InterPro" id="IPR001223">
    <property type="entry name" value="Glyco_hydro18_cat"/>
</dbReference>
<dbReference type="PROSITE" id="PS51910">
    <property type="entry name" value="GH18_2"/>
    <property type="match status" value="1"/>
</dbReference>
<dbReference type="Gene3D" id="3.10.50.10">
    <property type="match status" value="1"/>
</dbReference>
<organism evidence="4 5">
    <name type="scientific">Lingula anatina</name>
    <name type="common">Brachiopod</name>
    <name type="synonym">Lingula unguis</name>
    <dbReference type="NCBI Taxonomy" id="7574"/>
    <lineage>
        <taxon>Eukaryota</taxon>
        <taxon>Metazoa</taxon>
        <taxon>Spiralia</taxon>
        <taxon>Lophotrochozoa</taxon>
        <taxon>Brachiopoda</taxon>
        <taxon>Linguliformea</taxon>
        <taxon>Lingulata</taxon>
        <taxon>Lingulida</taxon>
        <taxon>Linguloidea</taxon>
        <taxon>Lingulidae</taxon>
        <taxon>Lingula</taxon>
    </lineage>
</organism>
<dbReference type="InterPro" id="IPR029070">
    <property type="entry name" value="Chitinase_insertion_sf"/>
</dbReference>
<dbReference type="GO" id="GO:0006032">
    <property type="term" value="P:chitin catabolic process"/>
    <property type="evidence" value="ECO:0007669"/>
    <property type="project" value="TreeGrafter"/>
</dbReference>
<gene>
    <name evidence="5" type="primary">LOC106154973</name>
</gene>
<keyword evidence="1" id="KW-1015">Disulfide bond</keyword>
<reference evidence="5" key="1">
    <citation type="submission" date="2025-08" db="UniProtKB">
        <authorList>
            <consortium name="RefSeq"/>
        </authorList>
    </citation>
    <scope>IDENTIFICATION</scope>
    <source>
        <tissue evidence="5">Gonads</tissue>
    </source>
</reference>
<dbReference type="InterPro" id="IPR050314">
    <property type="entry name" value="Glycosyl_Hydrlase_18"/>
</dbReference>
<dbReference type="PANTHER" id="PTHR11177">
    <property type="entry name" value="CHITINASE"/>
    <property type="match status" value="1"/>
</dbReference>
<dbReference type="Pfam" id="PF00704">
    <property type="entry name" value="Glyco_hydro_18"/>
    <property type="match status" value="1"/>
</dbReference>
<evidence type="ECO:0000259" key="3">
    <source>
        <dbReference type="PROSITE" id="PS51910"/>
    </source>
</evidence>
<dbReference type="Proteomes" id="UP000085678">
    <property type="component" value="Unplaced"/>
</dbReference>
<evidence type="ECO:0000256" key="2">
    <source>
        <dbReference type="SAM" id="SignalP"/>
    </source>
</evidence>
<name>A0A2R2MSJ5_LINAN</name>
<dbReference type="FunFam" id="3.10.50.10:FF:000001">
    <property type="entry name" value="Chitinase 3-like 1"/>
    <property type="match status" value="1"/>
</dbReference>
<dbReference type="SUPFAM" id="SSF51445">
    <property type="entry name" value="(Trans)glycosidases"/>
    <property type="match status" value="1"/>
</dbReference>
<feature type="signal peptide" evidence="2">
    <location>
        <begin position="1"/>
        <end position="22"/>
    </location>
</feature>
<dbReference type="InParanoid" id="A0A2R2MSJ5"/>